<accession>A0A3R9QC08</accession>
<gene>
    <name evidence="2" type="primary">mcrD</name>
    <name evidence="2" type="ORF">D6D85_12370</name>
    <name evidence="3" type="ORF">EF810_00160</name>
</gene>
<dbReference type="OrthoDB" id="109281at2157"/>
<organism evidence="2 4">
    <name type="scientific">Candidatus Methanodesulfokora washburnensis</name>
    <dbReference type="NCBI Taxonomy" id="2478471"/>
    <lineage>
        <taxon>Archaea</taxon>
        <taxon>Thermoproteota</taxon>
        <taxon>Candidatus Korarchaeia</taxon>
        <taxon>Candidatus Korarchaeia incertae sedis</taxon>
        <taxon>Candidatus Methanodesulfokora</taxon>
    </lineage>
</organism>
<evidence type="ECO:0000313" key="5">
    <source>
        <dbReference type="Proteomes" id="UP000316217"/>
    </source>
</evidence>
<dbReference type="EMBL" id="RXII01000001">
    <property type="protein sequence ID" value="RZN63749.1"/>
    <property type="molecule type" value="Genomic_DNA"/>
</dbReference>
<evidence type="ECO:0000313" key="3">
    <source>
        <dbReference type="EMBL" id="RZN63749.1"/>
    </source>
</evidence>
<evidence type="ECO:0000313" key="2">
    <source>
        <dbReference type="EMBL" id="RSN72834.1"/>
    </source>
</evidence>
<dbReference type="Proteomes" id="UP000316217">
    <property type="component" value="Unassembled WGS sequence"/>
</dbReference>
<proteinExistence type="predicted"/>
<comment type="caution">
    <text evidence="2">The sequence shown here is derived from an EMBL/GenBank/DDBJ whole genome shotgun (WGS) entry which is preliminary data.</text>
</comment>
<dbReference type="Proteomes" id="UP000277582">
    <property type="component" value="Unassembled WGS sequence"/>
</dbReference>
<dbReference type="InterPro" id="IPR003901">
    <property type="entry name" value="Me_CoM_Rdtase_D"/>
</dbReference>
<dbReference type="AlphaFoldDB" id="A0A3R9QC08"/>
<evidence type="ECO:0000256" key="1">
    <source>
        <dbReference type="ARBA" id="ARBA00022994"/>
    </source>
</evidence>
<keyword evidence="1" id="KW-0484">Methanogenesis</keyword>
<evidence type="ECO:0000313" key="4">
    <source>
        <dbReference type="Proteomes" id="UP000277582"/>
    </source>
</evidence>
<reference evidence="3 5" key="2">
    <citation type="journal article" date="2019" name="Nat. Microbiol.">
        <title>Wide diversity of methane and short-chain alkane metabolisms in uncultured archaea.</title>
        <authorList>
            <person name="Borrel G."/>
            <person name="Adam P.S."/>
            <person name="McKay L.J."/>
            <person name="Chen L.X."/>
            <person name="Sierra-Garcia I.N."/>
            <person name="Sieber C.M."/>
            <person name="Letourneur Q."/>
            <person name="Ghozlane A."/>
            <person name="Andersen G.L."/>
            <person name="Li W.J."/>
            <person name="Hallam S.J."/>
            <person name="Muyzer G."/>
            <person name="de Oliveira V.M."/>
            <person name="Inskeep W.P."/>
            <person name="Banfield J.F."/>
            <person name="Gribaldo S."/>
        </authorList>
    </citation>
    <scope>NUCLEOTIDE SEQUENCE [LARGE SCALE GENOMIC DNA]</scope>
    <source>
        <strain evidence="3">NM4</strain>
    </source>
</reference>
<reference evidence="2 4" key="1">
    <citation type="submission" date="2018-10" db="EMBL/GenBank/DDBJ databases">
        <title>Co-occurring genomic capacity for anaerobic methane metabolism and dissimilatory sulfite reduction discovered in the Korarchaeota.</title>
        <authorList>
            <person name="Mckay L.J."/>
            <person name="Dlakic M."/>
            <person name="Fields M.W."/>
            <person name="Delmont T.O."/>
            <person name="Eren A.M."/>
            <person name="Jay Z.J."/>
            <person name="Klingelsmith K.B."/>
            <person name="Rusch D.B."/>
            <person name="Inskeep W.P."/>
        </authorList>
    </citation>
    <scope>NUCLEOTIDE SEQUENCE [LARGE SCALE GENOMIC DNA]</scope>
    <source>
        <strain evidence="2 4">MDKW</strain>
    </source>
</reference>
<dbReference type="NCBIfam" id="TIGR03260">
    <property type="entry name" value="met_CoM_red_D"/>
    <property type="match status" value="1"/>
</dbReference>
<dbReference type="Pfam" id="PF02505">
    <property type="entry name" value="MCR_D"/>
    <property type="match status" value="1"/>
</dbReference>
<sequence>MMQASPSISDVEIFPNRLLSAKTAEKLLNAIEELEDVQEIVVHGPSLGRERREIISLHGKEVELRVAVGRIIMRTNNPNSLVEKVREICDELLPFGYSIRVGKFLKDRPTIHDSIMQYLLVAPEREEDLK</sequence>
<dbReference type="EMBL" id="RCOS01000137">
    <property type="protein sequence ID" value="RSN72834.1"/>
    <property type="molecule type" value="Genomic_DNA"/>
</dbReference>
<dbReference type="GO" id="GO:0015948">
    <property type="term" value="P:methanogenesis"/>
    <property type="evidence" value="ECO:0007669"/>
    <property type="project" value="UniProtKB-KW"/>
</dbReference>
<dbReference type="RefSeq" id="WP_125672269.1">
    <property type="nucleotide sequence ID" value="NZ_RCOS01000137.1"/>
</dbReference>
<name>A0A3R9QC08_9CREN</name>
<protein>
    <submittedName>
        <fullName evidence="2">Methyl-coenzyme M reductase operon protein D</fullName>
    </submittedName>
</protein>
<keyword evidence="4" id="KW-1185">Reference proteome</keyword>